<dbReference type="AlphaFoldDB" id="A0A9Q8TAQ8"/>
<dbReference type="RefSeq" id="XP_049152996.1">
    <property type="nucleotide sequence ID" value="XM_049295849.1"/>
</dbReference>
<feature type="compositionally biased region" description="Polar residues" evidence="1">
    <location>
        <begin position="53"/>
        <end position="66"/>
    </location>
</feature>
<dbReference type="KEGG" id="clup:CLUP02_16932"/>
<keyword evidence="3" id="KW-1185">Reference proteome</keyword>
<reference evidence="2" key="1">
    <citation type="journal article" date="2021" name="Mol. Plant Microbe Interact.">
        <title>Complete Genome Sequence of the Plant-Pathogenic Fungus Colletotrichum lupini.</title>
        <authorList>
            <person name="Baroncelli R."/>
            <person name="Pensec F."/>
            <person name="Da Lio D."/>
            <person name="Boufleur T."/>
            <person name="Vicente I."/>
            <person name="Sarrocco S."/>
            <person name="Picot A."/>
            <person name="Baraldi E."/>
            <person name="Sukno S."/>
            <person name="Thon M."/>
            <person name="Le Floch G."/>
        </authorList>
    </citation>
    <scope>NUCLEOTIDE SEQUENCE</scope>
    <source>
        <strain evidence="2">IMI 504893</strain>
    </source>
</reference>
<accession>A0A9Q8TAQ8</accession>
<protein>
    <submittedName>
        <fullName evidence="2">Uncharacterized protein</fullName>
    </submittedName>
</protein>
<evidence type="ECO:0000313" key="2">
    <source>
        <dbReference type="EMBL" id="UQC91397.1"/>
    </source>
</evidence>
<organism evidence="2 3">
    <name type="scientific">Colletotrichum lupini</name>
    <dbReference type="NCBI Taxonomy" id="145971"/>
    <lineage>
        <taxon>Eukaryota</taxon>
        <taxon>Fungi</taxon>
        <taxon>Dikarya</taxon>
        <taxon>Ascomycota</taxon>
        <taxon>Pezizomycotina</taxon>
        <taxon>Sordariomycetes</taxon>
        <taxon>Hypocreomycetidae</taxon>
        <taxon>Glomerellales</taxon>
        <taxon>Glomerellaceae</taxon>
        <taxon>Colletotrichum</taxon>
        <taxon>Colletotrichum acutatum species complex</taxon>
    </lineage>
</organism>
<proteinExistence type="predicted"/>
<dbReference type="Proteomes" id="UP000830671">
    <property type="component" value="Chromosome 9"/>
</dbReference>
<evidence type="ECO:0000313" key="3">
    <source>
        <dbReference type="Proteomes" id="UP000830671"/>
    </source>
</evidence>
<evidence type="ECO:0000256" key="1">
    <source>
        <dbReference type="SAM" id="MobiDB-lite"/>
    </source>
</evidence>
<name>A0A9Q8TAQ8_9PEZI</name>
<sequence>MLGSNRGSLGQDISLSIDICLLPGHTTAPTQGSQVQRHKAKSQDQQRKAPANQFPQSPHSHVLKSSFTRDLHTRGLSLTSVELNITIASGSRSARPNPTYQPSQLDQAHFCGAGREAVSPLASLLLTAVTLSMQSTKKYALCISGGANMHDKRVVNGHLRIFATLRISMKDRIIELVTELQQSASGCSMGTFFAVQDLTQFYQSIG</sequence>
<feature type="region of interest" description="Disordered" evidence="1">
    <location>
        <begin position="28"/>
        <end position="67"/>
    </location>
</feature>
<dbReference type="GeneID" id="73350859"/>
<dbReference type="EMBL" id="CP019481">
    <property type="protein sequence ID" value="UQC91397.1"/>
    <property type="molecule type" value="Genomic_DNA"/>
</dbReference>
<gene>
    <name evidence="2" type="ORF">CLUP02_16932</name>
</gene>